<dbReference type="AlphaFoldDB" id="A0A2K4ZMV2"/>
<keyword evidence="2" id="KW-1185">Reference proteome</keyword>
<evidence type="ECO:0000313" key="1">
    <source>
        <dbReference type="EMBL" id="SOY31798.1"/>
    </source>
</evidence>
<protein>
    <submittedName>
        <fullName evidence="1">Uncharacterized protein</fullName>
    </submittedName>
</protein>
<dbReference type="Proteomes" id="UP000236311">
    <property type="component" value="Unassembled WGS sequence"/>
</dbReference>
<sequence length="58" mass="6671">MSMGIIGEKDGFIIRLAETEDAVSYYEQNYCPSLQTLKTVPVQNSLKLLICYQRRLQT</sequence>
<accession>A0A2K4ZMV2</accession>
<proteinExistence type="predicted"/>
<gene>
    <name evidence="1" type="ORF">AMURIS_04546</name>
</gene>
<organism evidence="1 2">
    <name type="scientific">Acetatifactor muris</name>
    <dbReference type="NCBI Taxonomy" id="879566"/>
    <lineage>
        <taxon>Bacteria</taxon>
        <taxon>Bacillati</taxon>
        <taxon>Bacillota</taxon>
        <taxon>Clostridia</taxon>
        <taxon>Lachnospirales</taxon>
        <taxon>Lachnospiraceae</taxon>
        <taxon>Acetatifactor</taxon>
    </lineage>
</organism>
<evidence type="ECO:0000313" key="2">
    <source>
        <dbReference type="Proteomes" id="UP000236311"/>
    </source>
</evidence>
<dbReference type="EMBL" id="OFSM01000031">
    <property type="protein sequence ID" value="SOY31798.1"/>
    <property type="molecule type" value="Genomic_DNA"/>
</dbReference>
<reference evidence="1 2" key="1">
    <citation type="submission" date="2018-01" db="EMBL/GenBank/DDBJ databases">
        <authorList>
            <person name="Gaut B.S."/>
            <person name="Morton B.R."/>
            <person name="Clegg M.T."/>
            <person name="Duvall M.R."/>
        </authorList>
    </citation>
    <scope>NUCLEOTIDE SEQUENCE [LARGE SCALE GENOMIC DNA]</scope>
    <source>
        <strain evidence="1">GP69</strain>
    </source>
</reference>
<name>A0A2K4ZMV2_9FIRM</name>